<dbReference type="EMBL" id="AORV01000028">
    <property type="protein sequence ID" value="EMS72253.1"/>
    <property type="molecule type" value="Genomic_DNA"/>
</dbReference>
<keyword evidence="2" id="KW-1185">Reference proteome</keyword>
<dbReference type="STRING" id="1195236.CTER_1752"/>
<dbReference type="Pfam" id="PF13342">
    <property type="entry name" value="Toprim_Crpt"/>
    <property type="match status" value="1"/>
</dbReference>
<sequence length="325" mass="37730">MDVILCINCKKPMKGDDKKWYCSCGMTVWKVTSGKLLSPAHLKQLMEHGQTEELIFKSKKNKPFKARLVVNGTRTEFAYDNGDEDGDESTKYMALDRKEIRVRVESGQPGIVDLTIESIDMPRFFQKINFGLCSTREAECMGIIVAADYAKFYIPDYMEKTMRIQVNSEEFSNYILRETKPRDKETQYFVNFAWEKLGVFRAFEAVYTPKRRRKNEGGNVSRKFPFGIFPWLEKITENQHLDENIRVFLPHNPAVYRQFKASFHTAQLLEVDDDEYLIYEVPIALEKALDTWFSMVKSTTLNININENSIGEGSKLNEKIGEENL</sequence>
<dbReference type="Proteomes" id="UP000014155">
    <property type="component" value="Unassembled WGS sequence"/>
</dbReference>
<proteinExistence type="predicted"/>
<dbReference type="RefSeq" id="WP_004625245.1">
    <property type="nucleotide sequence ID" value="NZ_AORV01000028.1"/>
</dbReference>
<organism evidence="1 2">
    <name type="scientific">Ruminiclostridium cellobioparum subsp. termitidis CT1112</name>
    <dbReference type="NCBI Taxonomy" id="1195236"/>
    <lineage>
        <taxon>Bacteria</taxon>
        <taxon>Bacillati</taxon>
        <taxon>Bacillota</taxon>
        <taxon>Clostridia</taxon>
        <taxon>Eubacteriales</taxon>
        <taxon>Oscillospiraceae</taxon>
        <taxon>Ruminiclostridium</taxon>
    </lineage>
</organism>
<name>S0FUP0_RUMCE</name>
<accession>S0FUP0</accession>
<gene>
    <name evidence="1" type="ORF">CTER_1752</name>
</gene>
<reference evidence="1 2" key="1">
    <citation type="journal article" date="2013" name="Genome Announc.">
        <title>Draft Genome Sequence of the Cellulolytic, Mesophilic, Anaerobic Bacterium Clostridium termitidis Strain CT1112 (DSM 5398).</title>
        <authorList>
            <person name="Lal S."/>
            <person name="Ramachandran U."/>
            <person name="Zhang X."/>
            <person name="Munir R."/>
            <person name="Sparling R."/>
            <person name="Levin D.B."/>
        </authorList>
    </citation>
    <scope>NUCLEOTIDE SEQUENCE [LARGE SCALE GENOMIC DNA]</scope>
    <source>
        <strain evidence="1 2">CT1112</strain>
    </source>
</reference>
<dbReference type="InterPro" id="IPR025589">
    <property type="entry name" value="Toprim_C_rpt"/>
</dbReference>
<dbReference type="eggNOG" id="ENOG5033SQ0">
    <property type="taxonomic scope" value="Bacteria"/>
</dbReference>
<evidence type="ECO:0000313" key="2">
    <source>
        <dbReference type="Proteomes" id="UP000014155"/>
    </source>
</evidence>
<evidence type="ECO:0000313" key="1">
    <source>
        <dbReference type="EMBL" id="EMS72253.1"/>
    </source>
</evidence>
<dbReference type="AlphaFoldDB" id="S0FUP0"/>
<protein>
    <submittedName>
        <fullName evidence="1">Uncharacterized protein</fullName>
    </submittedName>
</protein>
<dbReference type="PATRIC" id="fig|1195236.3.peg.2076"/>
<comment type="caution">
    <text evidence="1">The sequence shown here is derived from an EMBL/GenBank/DDBJ whole genome shotgun (WGS) entry which is preliminary data.</text>
</comment>